<comment type="subcellular location">
    <subcellularLocation>
        <location evidence="1">Cytoplasm</location>
    </subcellularLocation>
</comment>
<sequence length="198" mass="22207">MAETEDKAALSGGDTTDACLSYKTPAPKSLKEIQELDKDDPSLTKYKKSLLGDSIEAQATGEGPKVTLEKLALEVEDHEDIVLDLSGDLAKLKEKTFTIKEGVSYNAKLTFKVENDIVAGLRYEQTSHKGLVKCDQTKYMLGSYAPKSEAQIYRAPVEEFAKGLMARGHYTVHSKFVDDDETEFLNWEWAFDLKKDWE</sequence>
<dbReference type="OrthoDB" id="1683373at2759"/>
<accession>A0A8B7YQD0</accession>
<dbReference type="Proteomes" id="UP000694845">
    <property type="component" value="Unplaced"/>
</dbReference>
<dbReference type="InterPro" id="IPR014756">
    <property type="entry name" value="Ig_E-set"/>
</dbReference>
<dbReference type="GO" id="GO:0005829">
    <property type="term" value="C:cytosol"/>
    <property type="evidence" value="ECO:0007669"/>
    <property type="project" value="TreeGrafter"/>
</dbReference>
<dbReference type="OMA" id="MSLVCET"/>
<dbReference type="Gene3D" id="2.70.50.30">
    <property type="entry name" value="Coagulation Factor XIII, subunit A, domain 1"/>
    <property type="match status" value="1"/>
</dbReference>
<evidence type="ECO:0000256" key="6">
    <source>
        <dbReference type="ARBA" id="ARBA00080671"/>
    </source>
</evidence>
<evidence type="ECO:0000256" key="3">
    <source>
        <dbReference type="ARBA" id="ARBA00022490"/>
    </source>
</evidence>
<dbReference type="GeneID" id="110980890"/>
<organism evidence="8 9">
    <name type="scientific">Acanthaster planci</name>
    <name type="common">Crown-of-thorns starfish</name>
    <dbReference type="NCBI Taxonomy" id="133434"/>
    <lineage>
        <taxon>Eukaryota</taxon>
        <taxon>Metazoa</taxon>
        <taxon>Echinodermata</taxon>
        <taxon>Eleutherozoa</taxon>
        <taxon>Asterozoa</taxon>
        <taxon>Asteroidea</taxon>
        <taxon>Valvatacea</taxon>
        <taxon>Valvatida</taxon>
        <taxon>Acanthasteridae</taxon>
        <taxon>Acanthaster</taxon>
    </lineage>
</organism>
<evidence type="ECO:0000256" key="2">
    <source>
        <dbReference type="ARBA" id="ARBA00009758"/>
    </source>
</evidence>
<feature type="region of interest" description="Disordered" evidence="7">
    <location>
        <begin position="1"/>
        <end position="21"/>
    </location>
</feature>
<dbReference type="PRINTS" id="PR00492">
    <property type="entry name" value="RHOGDI"/>
</dbReference>
<comment type="similarity">
    <text evidence="2">Belongs to the Rho GDI family.</text>
</comment>
<dbReference type="PANTHER" id="PTHR10980:SF3">
    <property type="entry name" value="LD16419P"/>
    <property type="match status" value="1"/>
</dbReference>
<evidence type="ECO:0000313" key="9">
    <source>
        <dbReference type="RefSeq" id="XP_022093636.1"/>
    </source>
</evidence>
<dbReference type="InterPro" id="IPR000406">
    <property type="entry name" value="Rho_GDI"/>
</dbReference>
<dbReference type="PANTHER" id="PTHR10980">
    <property type="entry name" value="RHO GDP-DISSOCIATION INHIBITOR"/>
    <property type="match status" value="1"/>
</dbReference>
<dbReference type="AlphaFoldDB" id="A0A8B7YQD0"/>
<dbReference type="GO" id="GO:0005094">
    <property type="term" value="F:Rho GDP-dissociation inhibitor activity"/>
    <property type="evidence" value="ECO:0007669"/>
    <property type="project" value="InterPro"/>
</dbReference>
<proteinExistence type="inferred from homology"/>
<dbReference type="GO" id="GO:0016020">
    <property type="term" value="C:membrane"/>
    <property type="evidence" value="ECO:0007669"/>
    <property type="project" value="TreeGrafter"/>
</dbReference>
<dbReference type="KEGG" id="aplc:110980890"/>
<gene>
    <name evidence="9" type="primary">LOC110980890</name>
</gene>
<keyword evidence="3" id="KW-0963">Cytoplasm</keyword>
<dbReference type="GO" id="GO:0007266">
    <property type="term" value="P:Rho protein signal transduction"/>
    <property type="evidence" value="ECO:0007669"/>
    <property type="project" value="InterPro"/>
</dbReference>
<evidence type="ECO:0000256" key="4">
    <source>
        <dbReference type="ARBA" id="ARBA00053735"/>
    </source>
</evidence>
<evidence type="ECO:0000313" key="8">
    <source>
        <dbReference type="Proteomes" id="UP000694845"/>
    </source>
</evidence>
<evidence type="ECO:0000256" key="1">
    <source>
        <dbReference type="ARBA" id="ARBA00004496"/>
    </source>
</evidence>
<reference evidence="9" key="1">
    <citation type="submission" date="2025-08" db="UniProtKB">
        <authorList>
            <consortium name="RefSeq"/>
        </authorList>
    </citation>
    <scope>IDENTIFICATION</scope>
</reference>
<dbReference type="RefSeq" id="XP_022093636.1">
    <property type="nucleotide sequence ID" value="XM_022237944.1"/>
</dbReference>
<evidence type="ECO:0000256" key="7">
    <source>
        <dbReference type="SAM" id="MobiDB-lite"/>
    </source>
</evidence>
<dbReference type="FunFam" id="2.70.50.30:FF:000001">
    <property type="entry name" value="Rho GDP-dissociation inhibitor 1"/>
    <property type="match status" value="1"/>
</dbReference>
<dbReference type="InterPro" id="IPR024792">
    <property type="entry name" value="RhoGDI_dom_sf"/>
</dbReference>
<dbReference type="Pfam" id="PF02115">
    <property type="entry name" value="Rho_GDI"/>
    <property type="match status" value="1"/>
</dbReference>
<dbReference type="SUPFAM" id="SSF81296">
    <property type="entry name" value="E set domains"/>
    <property type="match status" value="1"/>
</dbReference>
<protein>
    <recommendedName>
        <fullName evidence="5">Rho GDP-dissociation inhibitor 3</fullName>
    </recommendedName>
    <alternativeName>
        <fullName evidence="6">Rho-GDI gamma</fullName>
    </alternativeName>
</protein>
<evidence type="ECO:0000256" key="5">
    <source>
        <dbReference type="ARBA" id="ARBA00073845"/>
    </source>
</evidence>
<keyword evidence="8" id="KW-1185">Reference proteome</keyword>
<comment type="function">
    <text evidence="4">Inhibits GDP/GTP exchange reaction of RhoB. Interacts specifically with the GDP- and GTP-bound forms of post-translationally processed Rhob and Rhog proteins, both of which show a growth-regulated expression in mammalian cells. Stimulates the release of the GDP-bound but not the GTP-bound RhoB protein. Also inhibits the GDP/GTP exchange of RhoB but shows less ability to inhibit the dissociation of prebound GTP.</text>
</comment>
<name>A0A8B7YQD0_ACAPL</name>